<dbReference type="EMBL" id="JBBWUH010000007">
    <property type="protein sequence ID" value="KAK8161615.1"/>
    <property type="molecule type" value="Genomic_DNA"/>
</dbReference>
<proteinExistence type="predicted"/>
<keyword evidence="3" id="KW-1185">Reference proteome</keyword>
<accession>A0ABR1XN73</accession>
<feature type="transmembrane region" description="Helical" evidence="1">
    <location>
        <begin position="80"/>
        <end position="98"/>
    </location>
</feature>
<name>A0ABR1XN73_9PEZI</name>
<protein>
    <submittedName>
        <fullName evidence="2">Uncharacterized protein</fullName>
    </submittedName>
</protein>
<dbReference type="Proteomes" id="UP001456524">
    <property type="component" value="Unassembled WGS sequence"/>
</dbReference>
<keyword evidence="1" id="KW-0472">Membrane</keyword>
<keyword evidence="1" id="KW-0812">Transmembrane</keyword>
<comment type="caution">
    <text evidence="2">The sequence shown here is derived from an EMBL/GenBank/DDBJ whole genome shotgun (WGS) entry which is preliminary data.</text>
</comment>
<evidence type="ECO:0000313" key="3">
    <source>
        <dbReference type="Proteomes" id="UP001456524"/>
    </source>
</evidence>
<keyword evidence="1" id="KW-1133">Transmembrane helix</keyword>
<sequence>MVSPTEQKIGLTFFVTPISSGLSQRPPHIVVSRLICFSRPNNLSGLESFRPNVQLLLPRPSTRSLNGDPWSLNQLSLGHLLFFCFFLIFLFRFVPLFIQKRQGLLLLAAESLLRHVNGDWTSDALIWSLAILFLFSLLSHFLKKDFGAIRSSIRVRSIGPLRWMRCDAAFGDEHAVAARWAVIASWASSSAA</sequence>
<evidence type="ECO:0000313" key="2">
    <source>
        <dbReference type="EMBL" id="KAK8161615.1"/>
    </source>
</evidence>
<organism evidence="2 3">
    <name type="scientific">Phyllosticta citrichinensis</name>
    <dbReference type="NCBI Taxonomy" id="1130410"/>
    <lineage>
        <taxon>Eukaryota</taxon>
        <taxon>Fungi</taxon>
        <taxon>Dikarya</taxon>
        <taxon>Ascomycota</taxon>
        <taxon>Pezizomycotina</taxon>
        <taxon>Dothideomycetes</taxon>
        <taxon>Dothideomycetes incertae sedis</taxon>
        <taxon>Botryosphaeriales</taxon>
        <taxon>Phyllostictaceae</taxon>
        <taxon>Phyllosticta</taxon>
    </lineage>
</organism>
<feature type="transmembrane region" description="Helical" evidence="1">
    <location>
        <begin position="124"/>
        <end position="142"/>
    </location>
</feature>
<reference evidence="2 3" key="1">
    <citation type="journal article" date="2022" name="G3 (Bethesda)">
        <title>Enemy or ally: a genomic approach to elucidate the lifestyle of Phyllosticta citrichinaensis.</title>
        <authorList>
            <person name="Buijs V.A."/>
            <person name="Groenewald J.Z."/>
            <person name="Haridas S."/>
            <person name="LaButti K.M."/>
            <person name="Lipzen A."/>
            <person name="Martin F.M."/>
            <person name="Barry K."/>
            <person name="Grigoriev I.V."/>
            <person name="Crous P.W."/>
            <person name="Seidl M.F."/>
        </authorList>
    </citation>
    <scope>NUCLEOTIDE SEQUENCE [LARGE SCALE GENOMIC DNA]</scope>
    <source>
        <strain evidence="2 3">CBS 129764</strain>
    </source>
</reference>
<gene>
    <name evidence="2" type="ORF">IWX90DRAFT_274798</name>
</gene>
<evidence type="ECO:0000256" key="1">
    <source>
        <dbReference type="SAM" id="Phobius"/>
    </source>
</evidence>